<evidence type="ECO:0000256" key="10">
    <source>
        <dbReference type="ARBA" id="ARBA00023299"/>
    </source>
</evidence>
<keyword evidence="6" id="KW-0028">Amino-acid biosynthesis</keyword>
<dbReference type="SFLD" id="SFLDF00029">
    <property type="entry name" value="phosphoserine_phosphatase"/>
    <property type="match status" value="1"/>
</dbReference>
<evidence type="ECO:0000256" key="2">
    <source>
        <dbReference type="ARBA" id="ARBA00005135"/>
    </source>
</evidence>
<dbReference type="NCBIfam" id="TIGR00338">
    <property type="entry name" value="serB"/>
    <property type="match status" value="1"/>
</dbReference>
<evidence type="ECO:0000256" key="8">
    <source>
        <dbReference type="ARBA" id="ARBA00022801"/>
    </source>
</evidence>
<name>A0ABW5DU29_9PROT</name>
<dbReference type="InterPro" id="IPR004469">
    <property type="entry name" value="PSP"/>
</dbReference>
<keyword evidence="10" id="KW-0718">Serine biosynthesis</keyword>
<dbReference type="SFLD" id="SFLDS00003">
    <property type="entry name" value="Haloacid_Dehalogenase"/>
    <property type="match status" value="1"/>
</dbReference>
<comment type="pathway">
    <text evidence="2">Amino-acid biosynthesis; L-serine biosynthesis; L-serine from 3-phospho-D-glycerate: step 3/3.</text>
</comment>
<dbReference type="InterPro" id="IPR036412">
    <property type="entry name" value="HAD-like_sf"/>
</dbReference>
<sequence length="287" mass="30270">MSQFLVLTAKPGSNVLDDNTLAHLPASLGKPNVLAAGEAVEFAVSSDPRAEVRASLAGLAVDVNFVPAASRRKKLLVADMESTMIENEMLDELAAEIGIGPQIAAITSRSMRGEIDFATSVKERVAMLKDLPLAIMDKCAAEIRDMAGAKTLIATLKKHGCHTVIATGGFTYFSEPVRQRLGFDEAHGNILELADGKLTGTIVEPVFDRASKEKTLRSVAARLGLDLSQTAGVGDGANDLDLLAAAGLGVAFHAKPVVAEAARFRVDHGDLTALLYLQGYSKAEFAA</sequence>
<evidence type="ECO:0000256" key="11">
    <source>
        <dbReference type="ARBA" id="ARBA00031693"/>
    </source>
</evidence>
<evidence type="ECO:0000256" key="9">
    <source>
        <dbReference type="ARBA" id="ARBA00022842"/>
    </source>
</evidence>
<dbReference type="SFLD" id="SFLDG01137">
    <property type="entry name" value="C1.6.1:_Phosphoserine_Phosphat"/>
    <property type="match status" value="1"/>
</dbReference>
<dbReference type="SFLD" id="SFLDG01136">
    <property type="entry name" value="C1.6:_Phosphoserine_Phosphatas"/>
    <property type="match status" value="1"/>
</dbReference>
<comment type="caution">
    <text evidence="14">The sequence shown here is derived from an EMBL/GenBank/DDBJ whole genome shotgun (WGS) entry which is preliminary data.</text>
</comment>
<evidence type="ECO:0000256" key="4">
    <source>
        <dbReference type="ARBA" id="ARBA00012640"/>
    </source>
</evidence>
<dbReference type="SUPFAM" id="SSF56784">
    <property type="entry name" value="HAD-like"/>
    <property type="match status" value="1"/>
</dbReference>
<evidence type="ECO:0000256" key="12">
    <source>
        <dbReference type="ARBA" id="ARBA00048138"/>
    </source>
</evidence>
<organism evidence="14 15">
    <name type="scientific">Lacibacterium aquatile</name>
    <dbReference type="NCBI Taxonomy" id="1168082"/>
    <lineage>
        <taxon>Bacteria</taxon>
        <taxon>Pseudomonadati</taxon>
        <taxon>Pseudomonadota</taxon>
        <taxon>Alphaproteobacteria</taxon>
        <taxon>Rhodospirillales</taxon>
        <taxon>Rhodospirillaceae</taxon>
    </lineage>
</organism>
<keyword evidence="8 14" id="KW-0378">Hydrolase</keyword>
<dbReference type="NCBIfam" id="TIGR01488">
    <property type="entry name" value="HAD-SF-IB"/>
    <property type="match status" value="1"/>
</dbReference>
<dbReference type="RefSeq" id="WP_379877490.1">
    <property type="nucleotide sequence ID" value="NZ_JBHUIP010000013.1"/>
</dbReference>
<comment type="catalytic activity">
    <reaction evidence="13">
        <text>O-phospho-D-serine + H2O = D-serine + phosphate</text>
        <dbReference type="Rhea" id="RHEA:24873"/>
        <dbReference type="ChEBI" id="CHEBI:15377"/>
        <dbReference type="ChEBI" id="CHEBI:35247"/>
        <dbReference type="ChEBI" id="CHEBI:43474"/>
        <dbReference type="ChEBI" id="CHEBI:58680"/>
        <dbReference type="EC" id="3.1.3.3"/>
    </reaction>
</comment>
<keyword evidence="9" id="KW-0460">Magnesium</keyword>
<evidence type="ECO:0000256" key="13">
    <source>
        <dbReference type="ARBA" id="ARBA00048523"/>
    </source>
</evidence>
<gene>
    <name evidence="14" type="primary">serB</name>
    <name evidence="14" type="ORF">ACFSM5_16010</name>
</gene>
<evidence type="ECO:0000256" key="6">
    <source>
        <dbReference type="ARBA" id="ARBA00022605"/>
    </source>
</evidence>
<dbReference type="PANTHER" id="PTHR43344">
    <property type="entry name" value="PHOSPHOSERINE PHOSPHATASE"/>
    <property type="match status" value="1"/>
</dbReference>
<reference evidence="15" key="1">
    <citation type="journal article" date="2019" name="Int. J. Syst. Evol. Microbiol.">
        <title>The Global Catalogue of Microorganisms (GCM) 10K type strain sequencing project: providing services to taxonomists for standard genome sequencing and annotation.</title>
        <authorList>
            <consortium name="The Broad Institute Genomics Platform"/>
            <consortium name="The Broad Institute Genome Sequencing Center for Infectious Disease"/>
            <person name="Wu L."/>
            <person name="Ma J."/>
        </authorList>
    </citation>
    <scope>NUCLEOTIDE SEQUENCE [LARGE SCALE GENOMIC DNA]</scope>
    <source>
        <strain evidence="15">CGMCC 1.19062</strain>
    </source>
</reference>
<comment type="similarity">
    <text evidence="3">Belongs to the HAD-like hydrolase superfamily. SerB family.</text>
</comment>
<protein>
    <recommendedName>
        <fullName evidence="5">Phosphoserine phosphatase</fullName>
        <ecNumber evidence="4">3.1.3.3</ecNumber>
    </recommendedName>
    <alternativeName>
        <fullName evidence="11">O-phosphoserine phosphohydrolase</fullName>
    </alternativeName>
</protein>
<proteinExistence type="inferred from homology"/>
<dbReference type="InterPro" id="IPR050582">
    <property type="entry name" value="HAD-like_SerB"/>
</dbReference>
<comment type="cofactor">
    <cofactor evidence="1">
        <name>Mg(2+)</name>
        <dbReference type="ChEBI" id="CHEBI:18420"/>
    </cofactor>
</comment>
<dbReference type="Pfam" id="PF12710">
    <property type="entry name" value="HAD"/>
    <property type="match status" value="1"/>
</dbReference>
<dbReference type="Proteomes" id="UP001597295">
    <property type="component" value="Unassembled WGS sequence"/>
</dbReference>
<accession>A0ABW5DU29</accession>
<dbReference type="Gene3D" id="3.40.50.1000">
    <property type="entry name" value="HAD superfamily/HAD-like"/>
    <property type="match status" value="1"/>
</dbReference>
<evidence type="ECO:0000313" key="14">
    <source>
        <dbReference type="EMBL" id="MFD2264409.1"/>
    </source>
</evidence>
<evidence type="ECO:0000256" key="1">
    <source>
        <dbReference type="ARBA" id="ARBA00001946"/>
    </source>
</evidence>
<dbReference type="InterPro" id="IPR023214">
    <property type="entry name" value="HAD_sf"/>
</dbReference>
<dbReference type="EC" id="3.1.3.3" evidence="4"/>
<evidence type="ECO:0000256" key="3">
    <source>
        <dbReference type="ARBA" id="ARBA00009184"/>
    </source>
</evidence>
<dbReference type="GO" id="GO:0016787">
    <property type="term" value="F:hydrolase activity"/>
    <property type="evidence" value="ECO:0007669"/>
    <property type="project" value="UniProtKB-KW"/>
</dbReference>
<dbReference type="PANTHER" id="PTHR43344:SF2">
    <property type="entry name" value="PHOSPHOSERINE PHOSPHATASE"/>
    <property type="match status" value="1"/>
</dbReference>
<evidence type="ECO:0000256" key="7">
    <source>
        <dbReference type="ARBA" id="ARBA00022723"/>
    </source>
</evidence>
<dbReference type="EMBL" id="JBHUIP010000013">
    <property type="protein sequence ID" value="MFD2264409.1"/>
    <property type="molecule type" value="Genomic_DNA"/>
</dbReference>
<comment type="catalytic activity">
    <reaction evidence="12">
        <text>O-phospho-L-serine + H2O = L-serine + phosphate</text>
        <dbReference type="Rhea" id="RHEA:21208"/>
        <dbReference type="ChEBI" id="CHEBI:15377"/>
        <dbReference type="ChEBI" id="CHEBI:33384"/>
        <dbReference type="ChEBI" id="CHEBI:43474"/>
        <dbReference type="ChEBI" id="CHEBI:57524"/>
        <dbReference type="EC" id="3.1.3.3"/>
    </reaction>
</comment>
<keyword evidence="15" id="KW-1185">Reference proteome</keyword>
<keyword evidence="7" id="KW-0479">Metal-binding</keyword>
<evidence type="ECO:0000256" key="5">
    <source>
        <dbReference type="ARBA" id="ARBA00015196"/>
    </source>
</evidence>
<evidence type="ECO:0000313" key="15">
    <source>
        <dbReference type="Proteomes" id="UP001597295"/>
    </source>
</evidence>